<accession>A0A0J7Y4H7</accession>
<evidence type="ECO:0000313" key="2">
    <source>
        <dbReference type="Proteomes" id="UP000052232"/>
    </source>
</evidence>
<name>A0A0J7Y4H7_9SPHN</name>
<protein>
    <submittedName>
        <fullName evidence="1">Uncharacterized protein</fullName>
    </submittedName>
</protein>
<gene>
    <name evidence="1" type="ORF">V473_07060</name>
</gene>
<sequence length="66" mass="7311">MGQVFDGPNMPDDGIVERFTGCIPLLDGRFLMVPRKFAYVGLYTHLTGAQPLPPSVLMSPFYSNSF</sequence>
<proteinExistence type="predicted"/>
<dbReference type="EMBL" id="JACT01000001">
    <property type="protein sequence ID" value="KMS58769.1"/>
    <property type="molecule type" value="Genomic_DNA"/>
</dbReference>
<dbReference type="STRING" id="1420583.V473_07060"/>
<dbReference type="AlphaFoldDB" id="A0A0J7Y4H7"/>
<evidence type="ECO:0000313" key="1">
    <source>
        <dbReference type="EMBL" id="KMS58769.1"/>
    </source>
</evidence>
<comment type="caution">
    <text evidence="1">The sequence shown here is derived from an EMBL/GenBank/DDBJ whole genome shotgun (WGS) entry which is preliminary data.</text>
</comment>
<keyword evidence="2" id="KW-1185">Reference proteome</keyword>
<organism evidence="1 2">
    <name type="scientific">Sphingobium cupriresistens LL01</name>
    <dbReference type="NCBI Taxonomy" id="1420583"/>
    <lineage>
        <taxon>Bacteria</taxon>
        <taxon>Pseudomonadati</taxon>
        <taxon>Pseudomonadota</taxon>
        <taxon>Alphaproteobacteria</taxon>
        <taxon>Sphingomonadales</taxon>
        <taxon>Sphingomonadaceae</taxon>
        <taxon>Sphingobium</taxon>
    </lineage>
</organism>
<dbReference type="PATRIC" id="fig|1420583.3.peg.1421"/>
<dbReference type="Proteomes" id="UP000052232">
    <property type="component" value="Unassembled WGS sequence"/>
</dbReference>
<reference evidence="1 2" key="1">
    <citation type="journal article" date="2015" name="G3 (Bethesda)">
        <title>Insights into Ongoing Evolution of the Hexachlorocyclohexane Catabolic Pathway from Comparative Genomics of Ten Sphingomonadaceae Strains.</title>
        <authorList>
            <person name="Pearce S.L."/>
            <person name="Oakeshott J.G."/>
            <person name="Pandey G."/>
        </authorList>
    </citation>
    <scope>NUCLEOTIDE SEQUENCE [LARGE SCALE GENOMIC DNA]</scope>
    <source>
        <strain evidence="1 2">LL01</strain>
    </source>
</reference>